<reference evidence="2" key="1">
    <citation type="submission" date="2023-05" db="EMBL/GenBank/DDBJ databases">
        <title>Nepenthes gracilis genome sequencing.</title>
        <authorList>
            <person name="Fukushima K."/>
        </authorList>
    </citation>
    <scope>NUCLEOTIDE SEQUENCE</scope>
    <source>
        <strain evidence="2">SING2019-196</strain>
    </source>
</reference>
<name>A0AAD3T6H2_NEPGR</name>
<evidence type="ECO:0000313" key="3">
    <source>
        <dbReference type="Proteomes" id="UP001279734"/>
    </source>
</evidence>
<dbReference type="Pfam" id="PF12697">
    <property type="entry name" value="Abhydrolase_6"/>
    <property type="match status" value="1"/>
</dbReference>
<dbReference type="AlphaFoldDB" id="A0AAD3T6H2"/>
<dbReference type="GO" id="GO:0080031">
    <property type="term" value="F:methyl salicylate esterase activity"/>
    <property type="evidence" value="ECO:0007669"/>
    <property type="project" value="TreeGrafter"/>
</dbReference>
<evidence type="ECO:0000313" key="2">
    <source>
        <dbReference type="EMBL" id="GMH23830.1"/>
    </source>
</evidence>
<dbReference type="SUPFAM" id="SSF53474">
    <property type="entry name" value="alpha/beta-Hydrolases"/>
    <property type="match status" value="1"/>
</dbReference>
<dbReference type="GO" id="GO:0009694">
    <property type="term" value="P:jasmonic acid metabolic process"/>
    <property type="evidence" value="ECO:0007669"/>
    <property type="project" value="TreeGrafter"/>
</dbReference>
<proteinExistence type="predicted"/>
<comment type="caution">
    <text evidence="2">The sequence shown here is derived from an EMBL/GenBank/DDBJ whole genome shotgun (WGS) entry which is preliminary data.</text>
</comment>
<evidence type="ECO:0000259" key="1">
    <source>
        <dbReference type="Pfam" id="PF12697"/>
    </source>
</evidence>
<protein>
    <recommendedName>
        <fullName evidence="1">AB hydrolase-1 domain-containing protein</fullName>
    </recommendedName>
</protein>
<dbReference type="GO" id="GO:0009696">
    <property type="term" value="P:salicylic acid metabolic process"/>
    <property type="evidence" value="ECO:0007669"/>
    <property type="project" value="TreeGrafter"/>
</dbReference>
<dbReference type="PANTHER" id="PTHR10992:SF1032">
    <property type="entry name" value="METHYLESTERASE 17"/>
    <property type="match status" value="1"/>
</dbReference>
<dbReference type="GO" id="GO:0080032">
    <property type="term" value="F:methyl jasmonate esterase activity"/>
    <property type="evidence" value="ECO:0007669"/>
    <property type="project" value="TreeGrafter"/>
</dbReference>
<dbReference type="InterPro" id="IPR000073">
    <property type="entry name" value="AB_hydrolase_1"/>
</dbReference>
<dbReference type="InterPro" id="IPR045889">
    <property type="entry name" value="MES/HNL"/>
</dbReference>
<dbReference type="Proteomes" id="UP001279734">
    <property type="component" value="Unassembled WGS sequence"/>
</dbReference>
<gene>
    <name evidence="2" type="ORF">Nepgr_025673</name>
</gene>
<dbReference type="InterPro" id="IPR029058">
    <property type="entry name" value="AB_hydrolase_fold"/>
</dbReference>
<feature type="domain" description="AB hydrolase-1" evidence="1">
    <location>
        <begin position="18"/>
        <end position="258"/>
    </location>
</feature>
<dbReference type="EMBL" id="BSYO01000027">
    <property type="protein sequence ID" value="GMH23830.1"/>
    <property type="molecule type" value="Genomic_DNA"/>
</dbReference>
<organism evidence="2 3">
    <name type="scientific">Nepenthes gracilis</name>
    <name type="common">Slender pitcher plant</name>
    <dbReference type="NCBI Taxonomy" id="150966"/>
    <lineage>
        <taxon>Eukaryota</taxon>
        <taxon>Viridiplantae</taxon>
        <taxon>Streptophyta</taxon>
        <taxon>Embryophyta</taxon>
        <taxon>Tracheophyta</taxon>
        <taxon>Spermatophyta</taxon>
        <taxon>Magnoliopsida</taxon>
        <taxon>eudicotyledons</taxon>
        <taxon>Gunneridae</taxon>
        <taxon>Pentapetalae</taxon>
        <taxon>Caryophyllales</taxon>
        <taxon>Nepenthaceae</taxon>
        <taxon>Nepenthes</taxon>
    </lineage>
</organism>
<dbReference type="Gene3D" id="3.40.50.1820">
    <property type="entry name" value="alpha/beta hydrolase"/>
    <property type="match status" value="1"/>
</dbReference>
<accession>A0AAD3T6H2</accession>
<dbReference type="PANTHER" id="PTHR10992">
    <property type="entry name" value="METHYLESTERASE FAMILY MEMBER"/>
    <property type="match status" value="1"/>
</dbReference>
<sequence>MEEGNTGSSSRRKKGAHLVLVHGLGSGAWCWYKVRCLLEASGYKVTCVDLKSAGIDPSLPDSVHSFHDYNQPLLHFFSQFSSSQDSNSDPSSTHYDGKVILVGHSAGGLSVTEATYWFPDKIHAAVYVAATMLQHGFSTPQDMIDGVPEIVRLSGSGPNETSDTTDDTEFQRQMNYHMSPHEDVTLAMMLRRPGPINALRGAKFSGGNMDAERVPRVYIKTMQDRILKPEQQEAMIKRWPPSHVFLLDSDHNPSFSAPFLLSAFLINIAECFIK</sequence>
<dbReference type="GO" id="GO:0080030">
    <property type="term" value="F:methyl indole-3-acetate esterase activity"/>
    <property type="evidence" value="ECO:0007669"/>
    <property type="project" value="TreeGrafter"/>
</dbReference>
<keyword evidence="3" id="KW-1185">Reference proteome</keyword>